<feature type="signal peptide" evidence="6">
    <location>
        <begin position="1"/>
        <end position="21"/>
    </location>
</feature>
<feature type="domain" description="Solute-binding protein family 5" evidence="7">
    <location>
        <begin position="66"/>
        <end position="445"/>
    </location>
</feature>
<dbReference type="SUPFAM" id="SSF53850">
    <property type="entry name" value="Periplasmic binding protein-like II"/>
    <property type="match status" value="1"/>
</dbReference>
<gene>
    <name evidence="8" type="ORF">CEV32_4228</name>
</gene>
<dbReference type="Gene3D" id="3.90.76.10">
    <property type="entry name" value="Dipeptide-binding Protein, Domain 1"/>
    <property type="match status" value="1"/>
</dbReference>
<sequence length="525" mass="58216">MVRGILLAGVCLVSLSSASSAAIVLNRGNDMDPSTLDQQLTTTVQEDRVLKDLYEGLVAQDSKGKAVPGAATSWEISPDGLTYTFHMREDAKWSNGDPVTAGDFEFSFRRLMDPKTAAGYASVFYAIKNAEQVATGHMFVDQLGVKALDEKTLQIALNAPTPYFIELLTHNTGFPVNPKAVKEFGSKFSQPGHMISNGAYELISFNPNDKIVMKKNPCYWDARNVQIDQVNWMPFQDRSSCMRRFEAKEVDICSDVAAEQMDYVKKNFGKTFRQAPLLGVYYIDIKGEPSSKLRDSRVRQAIGMTIDRDFLSQEVWRGTMLPAGSMVPPGINDYVKDAPQLDYAKLDILDRQDEAKKLLEEAGVAPGSLSVVLKYSTSENHKNTMAAIADMLKDIGISATLDEADGTTYFNYLEQKGMFDIARDGWVGDYNDPNSFLSLFTSNSYFNYAQWSNKDYDALMMKSAITPDIGERAKILADAEKILLKGGASIPLLYYSSTALVADKVKGYDDNLMNSHATHWLSIKG</sequence>
<evidence type="ECO:0000256" key="6">
    <source>
        <dbReference type="SAM" id="SignalP"/>
    </source>
</evidence>
<keyword evidence="4 6" id="KW-0732">Signal</keyword>
<feature type="chain" id="PRO_5012377900" evidence="6">
    <location>
        <begin position="22"/>
        <end position="525"/>
    </location>
</feature>
<evidence type="ECO:0000256" key="4">
    <source>
        <dbReference type="ARBA" id="ARBA00022729"/>
    </source>
</evidence>
<evidence type="ECO:0000313" key="9">
    <source>
        <dbReference type="Proteomes" id="UP000216345"/>
    </source>
</evidence>
<dbReference type="InterPro" id="IPR000914">
    <property type="entry name" value="SBP_5_dom"/>
</dbReference>
<reference evidence="8 9" key="1">
    <citation type="submission" date="2017-07" db="EMBL/GenBank/DDBJ databases">
        <title>Phylogenetic study on the rhizospheric bacterium Ochrobactrum sp. A44.</title>
        <authorList>
            <person name="Krzyzanowska D.M."/>
            <person name="Ossowicki A."/>
            <person name="Rajewska M."/>
            <person name="Maciag T."/>
            <person name="Kaczynski Z."/>
            <person name="Czerwicka M."/>
            <person name="Jafra S."/>
        </authorList>
    </citation>
    <scope>NUCLEOTIDE SEQUENCE [LARGE SCALE GENOMIC DNA]</scope>
    <source>
        <strain evidence="8 9">PR17</strain>
    </source>
</reference>
<accession>A0A256FP08</accession>
<comment type="subcellular location">
    <subcellularLocation>
        <location evidence="1">Periplasm</location>
    </subcellularLocation>
</comment>
<evidence type="ECO:0000313" key="8">
    <source>
        <dbReference type="EMBL" id="OYR16595.1"/>
    </source>
</evidence>
<dbReference type="PANTHER" id="PTHR30290">
    <property type="entry name" value="PERIPLASMIC BINDING COMPONENT OF ABC TRANSPORTER"/>
    <property type="match status" value="1"/>
</dbReference>
<organism evidence="8 9">
    <name type="scientific">Brucella rhizosphaerae</name>
    <dbReference type="NCBI Taxonomy" id="571254"/>
    <lineage>
        <taxon>Bacteria</taxon>
        <taxon>Pseudomonadati</taxon>
        <taxon>Pseudomonadota</taxon>
        <taxon>Alphaproteobacteria</taxon>
        <taxon>Hyphomicrobiales</taxon>
        <taxon>Brucellaceae</taxon>
        <taxon>Brucella/Ochrobactrum group</taxon>
        <taxon>Brucella</taxon>
    </lineage>
</organism>
<keyword evidence="5" id="KW-0574">Periplasm</keyword>
<dbReference type="EMBL" id="NNRK01000022">
    <property type="protein sequence ID" value="OYR16595.1"/>
    <property type="molecule type" value="Genomic_DNA"/>
</dbReference>
<evidence type="ECO:0000256" key="3">
    <source>
        <dbReference type="ARBA" id="ARBA00022448"/>
    </source>
</evidence>
<dbReference type="GO" id="GO:0043190">
    <property type="term" value="C:ATP-binding cassette (ABC) transporter complex"/>
    <property type="evidence" value="ECO:0007669"/>
    <property type="project" value="InterPro"/>
</dbReference>
<dbReference type="Pfam" id="PF00496">
    <property type="entry name" value="SBP_bac_5"/>
    <property type="match status" value="1"/>
</dbReference>
<evidence type="ECO:0000256" key="2">
    <source>
        <dbReference type="ARBA" id="ARBA00005695"/>
    </source>
</evidence>
<dbReference type="PIRSF" id="PIRSF002741">
    <property type="entry name" value="MppA"/>
    <property type="match status" value="1"/>
</dbReference>
<dbReference type="AlphaFoldDB" id="A0A256FP08"/>
<proteinExistence type="inferred from homology"/>
<comment type="caution">
    <text evidence="8">The sequence shown here is derived from an EMBL/GenBank/DDBJ whole genome shotgun (WGS) entry which is preliminary data.</text>
</comment>
<dbReference type="InterPro" id="IPR039424">
    <property type="entry name" value="SBP_5"/>
</dbReference>
<keyword evidence="3" id="KW-0813">Transport</keyword>
<dbReference type="GO" id="GO:0030288">
    <property type="term" value="C:outer membrane-bounded periplasmic space"/>
    <property type="evidence" value="ECO:0007669"/>
    <property type="project" value="TreeGrafter"/>
</dbReference>
<name>A0A256FP08_9HYPH</name>
<evidence type="ECO:0000256" key="1">
    <source>
        <dbReference type="ARBA" id="ARBA00004418"/>
    </source>
</evidence>
<dbReference type="InterPro" id="IPR030678">
    <property type="entry name" value="Peptide/Ni-bd"/>
</dbReference>
<dbReference type="Proteomes" id="UP000216345">
    <property type="component" value="Unassembled WGS sequence"/>
</dbReference>
<comment type="similarity">
    <text evidence="2">Belongs to the bacterial solute-binding protein 5 family.</text>
</comment>
<dbReference type="FunFam" id="3.90.76.10:FF:000001">
    <property type="entry name" value="Oligopeptide ABC transporter substrate-binding protein"/>
    <property type="match status" value="1"/>
</dbReference>
<keyword evidence="9" id="KW-1185">Reference proteome</keyword>
<evidence type="ECO:0000259" key="7">
    <source>
        <dbReference type="Pfam" id="PF00496"/>
    </source>
</evidence>
<dbReference type="InterPro" id="IPR023765">
    <property type="entry name" value="SBP_5_CS"/>
</dbReference>
<dbReference type="GO" id="GO:0015833">
    <property type="term" value="P:peptide transport"/>
    <property type="evidence" value="ECO:0007669"/>
    <property type="project" value="TreeGrafter"/>
</dbReference>
<dbReference type="GO" id="GO:1904680">
    <property type="term" value="F:peptide transmembrane transporter activity"/>
    <property type="evidence" value="ECO:0007669"/>
    <property type="project" value="TreeGrafter"/>
</dbReference>
<dbReference type="Gene3D" id="3.40.190.10">
    <property type="entry name" value="Periplasmic binding protein-like II"/>
    <property type="match status" value="1"/>
</dbReference>
<evidence type="ECO:0000256" key="5">
    <source>
        <dbReference type="ARBA" id="ARBA00022764"/>
    </source>
</evidence>
<dbReference type="PROSITE" id="PS01040">
    <property type="entry name" value="SBP_BACTERIAL_5"/>
    <property type="match status" value="1"/>
</dbReference>
<dbReference type="OrthoDB" id="9803988at2"/>
<dbReference type="Gene3D" id="3.10.105.10">
    <property type="entry name" value="Dipeptide-binding Protein, Domain 3"/>
    <property type="match status" value="1"/>
</dbReference>
<dbReference type="PANTHER" id="PTHR30290:SF10">
    <property type="entry name" value="PERIPLASMIC OLIGOPEPTIDE-BINDING PROTEIN-RELATED"/>
    <property type="match status" value="1"/>
</dbReference>
<protein>
    <submittedName>
        <fullName evidence="8">Extracellular solute-binding protein family 5</fullName>
    </submittedName>
</protein>
<dbReference type="CDD" id="cd08504">
    <property type="entry name" value="PBP2_OppA"/>
    <property type="match status" value="1"/>
</dbReference>
<dbReference type="RefSeq" id="WP_094575161.1">
    <property type="nucleotide sequence ID" value="NZ_JBHEEL010000014.1"/>
</dbReference>